<dbReference type="Pfam" id="PF00244">
    <property type="entry name" value="14-3-3"/>
    <property type="match status" value="1"/>
</dbReference>
<comment type="similarity">
    <text evidence="1">Belongs to the 14-3-3 family.</text>
</comment>
<proteinExistence type="inferred from homology"/>
<protein>
    <recommendedName>
        <fullName evidence="2">14-3-3 domain-containing protein</fullName>
    </recommendedName>
</protein>
<dbReference type="Gene3D" id="1.20.190.20">
    <property type="entry name" value="14-3-3 domain"/>
    <property type="match status" value="1"/>
</dbReference>
<name>A0ABR4E557_9PEZI</name>
<dbReference type="SUPFAM" id="SSF48445">
    <property type="entry name" value="14-3-3 protein"/>
    <property type="match status" value="1"/>
</dbReference>
<dbReference type="InterPro" id="IPR000308">
    <property type="entry name" value="14-3-3"/>
</dbReference>
<dbReference type="PANTHER" id="PTHR18860">
    <property type="entry name" value="14-3-3 PROTEIN"/>
    <property type="match status" value="1"/>
</dbReference>
<evidence type="ECO:0000313" key="4">
    <source>
        <dbReference type="Proteomes" id="UP001600888"/>
    </source>
</evidence>
<dbReference type="SMART" id="SM00101">
    <property type="entry name" value="14_3_3"/>
    <property type="match status" value="1"/>
</dbReference>
<accession>A0ABR4E557</accession>
<dbReference type="EMBL" id="JBAWTH010000098">
    <property type="protein sequence ID" value="KAL2277533.1"/>
    <property type="molecule type" value="Genomic_DNA"/>
</dbReference>
<dbReference type="PRINTS" id="PR00305">
    <property type="entry name" value="1433ZETA"/>
</dbReference>
<sequence length="233" mass="26384">MASYMKRVAMIGGELTRDERDLFCKAYKHVIDTHRTFWRTITKEEGSKYVDPIVKCRASIELKLEMVIRDVLMVLDDYLIPNATVCESKIVYHKMKGDYNRYLAEFVPGEKRRIATATALEAYKIANDAALTELKSTHPLRLGLALNYSVFYLEALKCPDYAFDLAKQALTDAIADLALFPKVSCSESFIIMGLILENLTLWASSKYDEEELIDAAEGSKVEEAVEEEILSTS</sequence>
<comment type="caution">
    <text evidence="3">The sequence shown here is derived from an EMBL/GenBank/DDBJ whole genome shotgun (WGS) entry which is preliminary data.</text>
</comment>
<feature type="domain" description="14-3-3" evidence="2">
    <location>
        <begin position="1"/>
        <end position="218"/>
    </location>
</feature>
<dbReference type="Proteomes" id="UP001600888">
    <property type="component" value="Unassembled WGS sequence"/>
</dbReference>
<reference evidence="3 4" key="1">
    <citation type="submission" date="2024-03" db="EMBL/GenBank/DDBJ databases">
        <title>A high-quality draft genome sequence of Diaporthe vaccinii, a causative agent of upright dieback and viscid rot disease in cranberry plants.</title>
        <authorList>
            <person name="Sarrasin M."/>
            <person name="Lang B.F."/>
            <person name="Burger G."/>
        </authorList>
    </citation>
    <scope>NUCLEOTIDE SEQUENCE [LARGE SCALE GENOMIC DNA]</scope>
    <source>
        <strain evidence="3 4">IS7</strain>
    </source>
</reference>
<organism evidence="3 4">
    <name type="scientific">Diaporthe vaccinii</name>
    <dbReference type="NCBI Taxonomy" id="105482"/>
    <lineage>
        <taxon>Eukaryota</taxon>
        <taxon>Fungi</taxon>
        <taxon>Dikarya</taxon>
        <taxon>Ascomycota</taxon>
        <taxon>Pezizomycotina</taxon>
        <taxon>Sordariomycetes</taxon>
        <taxon>Sordariomycetidae</taxon>
        <taxon>Diaporthales</taxon>
        <taxon>Diaporthaceae</taxon>
        <taxon>Diaporthe</taxon>
        <taxon>Diaporthe eres species complex</taxon>
    </lineage>
</organism>
<keyword evidence="4" id="KW-1185">Reference proteome</keyword>
<gene>
    <name evidence="3" type="ORF">FJTKL_15370</name>
</gene>
<evidence type="ECO:0000256" key="1">
    <source>
        <dbReference type="ARBA" id="ARBA00006141"/>
    </source>
</evidence>
<evidence type="ECO:0000313" key="3">
    <source>
        <dbReference type="EMBL" id="KAL2277533.1"/>
    </source>
</evidence>
<dbReference type="InterPro" id="IPR023410">
    <property type="entry name" value="14-3-3_domain"/>
</dbReference>
<dbReference type="InterPro" id="IPR036815">
    <property type="entry name" value="14-3-3_dom_sf"/>
</dbReference>
<evidence type="ECO:0000259" key="2">
    <source>
        <dbReference type="SMART" id="SM00101"/>
    </source>
</evidence>
<dbReference type="PIRSF" id="PIRSF000868">
    <property type="entry name" value="14-3-3"/>
    <property type="match status" value="1"/>
</dbReference>